<dbReference type="EMBL" id="NUFN01000001">
    <property type="protein sequence ID" value="PGH87877.1"/>
    <property type="molecule type" value="Genomic_DNA"/>
</dbReference>
<gene>
    <name evidence="1" type="ORF">CN899_01090</name>
</gene>
<dbReference type="Pfam" id="PF13780">
    <property type="entry name" value="DUF4176"/>
    <property type="match status" value="1"/>
</dbReference>
<accession>A0A9X7C4A9</accession>
<dbReference type="AlphaFoldDB" id="A0A9X7C4A9"/>
<reference evidence="1 2" key="1">
    <citation type="submission" date="2017-09" db="EMBL/GenBank/DDBJ databases">
        <title>Large-scale bioinformatics analysis of Bacillus genomes uncovers conserved roles of natural products in bacterial physiology.</title>
        <authorList>
            <consortium name="Agbiome Team Llc"/>
            <person name="Bleich R.M."/>
            <person name="Grubbs K.J."/>
            <person name="Santa Maria K.C."/>
            <person name="Allen S.E."/>
            <person name="Farag S."/>
            <person name="Shank E.A."/>
            <person name="Bowers A."/>
        </authorList>
    </citation>
    <scope>NUCLEOTIDE SEQUENCE [LARGE SCALE GENOMIC DNA]</scope>
    <source>
        <strain evidence="1 2">AFS058004</strain>
    </source>
</reference>
<dbReference type="Proteomes" id="UP000222944">
    <property type="component" value="Unassembled WGS sequence"/>
</dbReference>
<dbReference type="RefSeq" id="WP_053563879.1">
    <property type="nucleotide sequence ID" value="NZ_JBMPXU010000002.1"/>
</dbReference>
<protein>
    <submittedName>
        <fullName evidence="1">DUF4176 domain-containing protein</fullName>
    </submittedName>
</protein>
<sequence length="87" mass="10218">MNSQLFPIGSIVILKEGTKKLMIFGRKQQVETDEIRKFDYMGCPYPEGYINPDFTYLFNHDDIQEVVSTGYEDQEERTFQENVLSKI</sequence>
<organism evidence="1 2">
    <name type="scientific">Bacillus thuringiensis</name>
    <dbReference type="NCBI Taxonomy" id="1428"/>
    <lineage>
        <taxon>Bacteria</taxon>
        <taxon>Bacillati</taxon>
        <taxon>Bacillota</taxon>
        <taxon>Bacilli</taxon>
        <taxon>Bacillales</taxon>
        <taxon>Bacillaceae</taxon>
        <taxon>Bacillus</taxon>
        <taxon>Bacillus cereus group</taxon>
    </lineage>
</organism>
<evidence type="ECO:0000313" key="2">
    <source>
        <dbReference type="Proteomes" id="UP000222944"/>
    </source>
</evidence>
<dbReference type="InterPro" id="IPR025233">
    <property type="entry name" value="DUF4176"/>
</dbReference>
<evidence type="ECO:0000313" key="1">
    <source>
        <dbReference type="EMBL" id="PGH87877.1"/>
    </source>
</evidence>
<comment type="caution">
    <text evidence="1">The sequence shown here is derived from an EMBL/GenBank/DDBJ whole genome shotgun (WGS) entry which is preliminary data.</text>
</comment>
<proteinExistence type="predicted"/>
<name>A0A9X7C4A9_BACTU</name>